<evidence type="ECO:0000313" key="2">
    <source>
        <dbReference type="EMBL" id="PTL37745.1"/>
    </source>
</evidence>
<dbReference type="InterPro" id="IPR006056">
    <property type="entry name" value="RidA"/>
</dbReference>
<dbReference type="AlphaFoldDB" id="A0A2T4U320"/>
<dbReference type="SUPFAM" id="SSF55298">
    <property type="entry name" value="YjgF-like"/>
    <property type="match status" value="1"/>
</dbReference>
<dbReference type="InterPro" id="IPR006175">
    <property type="entry name" value="YjgF/YER057c/UK114"/>
</dbReference>
<dbReference type="GO" id="GO:0005829">
    <property type="term" value="C:cytosol"/>
    <property type="evidence" value="ECO:0007669"/>
    <property type="project" value="TreeGrafter"/>
</dbReference>
<dbReference type="Gene3D" id="3.30.1330.40">
    <property type="entry name" value="RutC-like"/>
    <property type="match status" value="1"/>
</dbReference>
<evidence type="ECO:0000256" key="1">
    <source>
        <dbReference type="ARBA" id="ARBA00010552"/>
    </source>
</evidence>
<proteinExistence type="inferred from homology"/>
<dbReference type="Pfam" id="PF01042">
    <property type="entry name" value="Ribonuc_L-PSP"/>
    <property type="match status" value="1"/>
</dbReference>
<comment type="caution">
    <text evidence="2">The sequence shown here is derived from an EMBL/GenBank/DDBJ whole genome shotgun (WGS) entry which is preliminary data.</text>
</comment>
<accession>A0A2T4U320</accession>
<comment type="similarity">
    <text evidence="1">Belongs to the RutC family.</text>
</comment>
<dbReference type="GO" id="GO:0019239">
    <property type="term" value="F:deaminase activity"/>
    <property type="evidence" value="ECO:0007669"/>
    <property type="project" value="TreeGrafter"/>
</dbReference>
<gene>
    <name evidence="2" type="ORF">C6Y45_14870</name>
</gene>
<dbReference type="CDD" id="cd00448">
    <property type="entry name" value="YjgF_YER057c_UK114_family"/>
    <property type="match status" value="1"/>
</dbReference>
<name>A0A2T4U320_9BACI</name>
<dbReference type="Proteomes" id="UP000240509">
    <property type="component" value="Unassembled WGS sequence"/>
</dbReference>
<dbReference type="EMBL" id="PZJJ01000035">
    <property type="protein sequence ID" value="PTL37745.1"/>
    <property type="molecule type" value="Genomic_DNA"/>
</dbReference>
<dbReference type="InterPro" id="IPR035959">
    <property type="entry name" value="RutC-like_sf"/>
</dbReference>
<sequence length="124" mass="13556">MKKIIHTNQAPEAIGPYAQAVEIDSFIYTSGQIGLDPATGEMVEGLENQTHQVMRNVTAILEAAEVNTGNIIKAMIFLQNMDDFSVVNEIYASYLESPYPARSAVEVARMPKGALVEVEVIAKK</sequence>
<evidence type="ECO:0000313" key="3">
    <source>
        <dbReference type="Proteomes" id="UP000240509"/>
    </source>
</evidence>
<keyword evidence="3" id="KW-1185">Reference proteome</keyword>
<dbReference type="OrthoDB" id="9803101at2"/>
<reference evidence="2 3" key="1">
    <citation type="submission" date="2018-03" db="EMBL/GenBank/DDBJ databases">
        <title>Alkalicoccus saliphilus sp. nov., isolated from a mineral pool.</title>
        <authorList>
            <person name="Zhao B."/>
        </authorList>
    </citation>
    <scope>NUCLEOTIDE SEQUENCE [LARGE SCALE GENOMIC DNA]</scope>
    <source>
        <strain evidence="2 3">6AG</strain>
    </source>
</reference>
<dbReference type="NCBIfam" id="TIGR00004">
    <property type="entry name" value="Rid family detoxifying hydrolase"/>
    <property type="match status" value="1"/>
</dbReference>
<dbReference type="PANTHER" id="PTHR11803">
    <property type="entry name" value="2-IMINOBUTANOATE/2-IMINOPROPANOATE DEAMINASE RIDA"/>
    <property type="match status" value="1"/>
</dbReference>
<dbReference type="PANTHER" id="PTHR11803:SF39">
    <property type="entry name" value="2-IMINOBUTANOATE_2-IMINOPROPANOATE DEAMINASE"/>
    <property type="match status" value="1"/>
</dbReference>
<dbReference type="FunFam" id="3.30.1330.40:FF:000001">
    <property type="entry name" value="L-PSP family endoribonuclease"/>
    <property type="match status" value="1"/>
</dbReference>
<dbReference type="RefSeq" id="WP_107586025.1">
    <property type="nucleotide sequence ID" value="NZ_PZJJ01000035.1"/>
</dbReference>
<organism evidence="2 3">
    <name type="scientific">Alkalicoccus saliphilus</name>
    <dbReference type="NCBI Taxonomy" id="200989"/>
    <lineage>
        <taxon>Bacteria</taxon>
        <taxon>Bacillati</taxon>
        <taxon>Bacillota</taxon>
        <taxon>Bacilli</taxon>
        <taxon>Bacillales</taxon>
        <taxon>Bacillaceae</taxon>
        <taxon>Alkalicoccus</taxon>
    </lineage>
</organism>
<protein>
    <submittedName>
        <fullName evidence="2">Reactive intermediate/imine deaminase</fullName>
    </submittedName>
</protein>